<dbReference type="FunFam" id="3.40.30.10:FF:000150">
    <property type="entry name" value="Protein disulfide-isomerase"/>
    <property type="match status" value="1"/>
</dbReference>
<dbReference type="InterPro" id="IPR013766">
    <property type="entry name" value="Thioredoxin_domain"/>
</dbReference>
<dbReference type="SUPFAM" id="SSF52833">
    <property type="entry name" value="Thioredoxin-like"/>
    <property type="match status" value="4"/>
</dbReference>
<evidence type="ECO:0000256" key="16">
    <source>
        <dbReference type="SAM" id="SignalP"/>
    </source>
</evidence>
<evidence type="ECO:0000256" key="8">
    <source>
        <dbReference type="ARBA" id="ARBA00023157"/>
    </source>
</evidence>
<feature type="disulfide bond" description="Redox-active" evidence="12">
    <location>
        <begin position="82"/>
        <end position="85"/>
    </location>
</feature>
<feature type="region of interest" description="Disordered" evidence="15">
    <location>
        <begin position="501"/>
        <end position="534"/>
    </location>
</feature>
<dbReference type="FunFam" id="3.40.30.10:FF:000152">
    <property type="entry name" value="Protein disulfide-isomerase"/>
    <property type="match status" value="1"/>
</dbReference>
<dbReference type="CDD" id="cd02961">
    <property type="entry name" value="PDI_a_family"/>
    <property type="match status" value="1"/>
</dbReference>
<keyword evidence="8 12" id="KW-1015">Disulfide bond</keyword>
<dbReference type="NCBIfam" id="TIGR01130">
    <property type="entry name" value="ER_PDI_fam"/>
    <property type="match status" value="1"/>
</dbReference>
<dbReference type="Pfam" id="PF13848">
    <property type="entry name" value="Thioredoxin_6"/>
    <property type="match status" value="1"/>
</dbReference>
<dbReference type="CDD" id="cd02995">
    <property type="entry name" value="PDI_a_PDI_a'_C"/>
    <property type="match status" value="1"/>
</dbReference>
<name>A0A368PMC1_SETIT</name>
<keyword evidence="10 14" id="KW-0413">Isomerase</keyword>
<dbReference type="STRING" id="4555.A0A368PMC1"/>
<evidence type="ECO:0000256" key="9">
    <source>
        <dbReference type="ARBA" id="ARBA00023180"/>
    </source>
</evidence>
<comment type="catalytic activity">
    <reaction evidence="1 14">
        <text>Catalyzes the rearrangement of -S-S- bonds in proteins.</text>
        <dbReference type="EC" id="5.3.4.1"/>
    </reaction>
</comment>
<comment type="similarity">
    <text evidence="3 13">Belongs to the protein disulfide isomerase family.</text>
</comment>
<protein>
    <recommendedName>
        <fullName evidence="4 14">Protein disulfide-isomerase</fullName>
        <ecNumber evidence="4 14">5.3.4.1</ecNumber>
    </recommendedName>
</protein>
<comment type="subcellular location">
    <subcellularLocation>
        <location evidence="2">Endoplasmic reticulum lumen</location>
    </subcellularLocation>
</comment>
<evidence type="ECO:0000256" key="1">
    <source>
        <dbReference type="ARBA" id="ARBA00001182"/>
    </source>
</evidence>
<dbReference type="Gene3D" id="3.40.30.10">
    <property type="entry name" value="Glutaredoxin"/>
    <property type="match status" value="4"/>
</dbReference>
<feature type="signal peptide" evidence="16">
    <location>
        <begin position="1"/>
        <end position="50"/>
    </location>
</feature>
<dbReference type="InterPro" id="IPR036249">
    <property type="entry name" value="Thioredoxin-like_sf"/>
</dbReference>
<dbReference type="OrthoDB" id="427280at2759"/>
<keyword evidence="11 12" id="KW-0676">Redox-active center</keyword>
<dbReference type="InterPro" id="IPR005792">
    <property type="entry name" value="Prot_disulphide_isomerase"/>
</dbReference>
<dbReference type="AlphaFoldDB" id="A0A368PMC1"/>
<feature type="domain" description="Thioredoxin" evidence="17">
    <location>
        <begin position="375"/>
        <end position="502"/>
    </location>
</feature>
<organism evidence="18">
    <name type="scientific">Setaria italica</name>
    <name type="common">Foxtail millet</name>
    <name type="synonym">Panicum italicum</name>
    <dbReference type="NCBI Taxonomy" id="4555"/>
    <lineage>
        <taxon>Eukaryota</taxon>
        <taxon>Viridiplantae</taxon>
        <taxon>Streptophyta</taxon>
        <taxon>Embryophyta</taxon>
        <taxon>Tracheophyta</taxon>
        <taxon>Spermatophyta</taxon>
        <taxon>Magnoliopsida</taxon>
        <taxon>Liliopsida</taxon>
        <taxon>Poales</taxon>
        <taxon>Poaceae</taxon>
        <taxon>PACMAD clade</taxon>
        <taxon>Panicoideae</taxon>
        <taxon>Panicodae</taxon>
        <taxon>Paniceae</taxon>
        <taxon>Cenchrinae</taxon>
        <taxon>Setaria</taxon>
    </lineage>
</organism>
<dbReference type="PROSITE" id="PS00194">
    <property type="entry name" value="THIOREDOXIN_1"/>
    <property type="match status" value="2"/>
</dbReference>
<keyword evidence="9" id="KW-0325">Glycoprotein</keyword>
<dbReference type="Pfam" id="PF00085">
    <property type="entry name" value="Thioredoxin"/>
    <property type="match status" value="2"/>
</dbReference>
<dbReference type="EC" id="5.3.4.1" evidence="4 14"/>
<dbReference type="CDD" id="cd02981">
    <property type="entry name" value="PDI_b_family"/>
    <property type="match status" value="1"/>
</dbReference>
<dbReference type="FunFam" id="3.40.30.10:FF:000143">
    <property type="entry name" value="Protein disulfide-isomerase"/>
    <property type="match status" value="1"/>
</dbReference>
<feature type="compositionally biased region" description="Basic and acidic residues" evidence="15">
    <location>
        <begin position="518"/>
        <end position="534"/>
    </location>
</feature>
<dbReference type="GO" id="GO:0005788">
    <property type="term" value="C:endoplasmic reticulum lumen"/>
    <property type="evidence" value="ECO:0007669"/>
    <property type="project" value="UniProtKB-SubCell"/>
</dbReference>
<evidence type="ECO:0000256" key="4">
    <source>
        <dbReference type="ARBA" id="ARBA00012723"/>
    </source>
</evidence>
<gene>
    <name evidence="18" type="ORF">SETIT_1G192800v2</name>
</gene>
<dbReference type="InterPro" id="IPR017937">
    <property type="entry name" value="Thioredoxin_CS"/>
</dbReference>
<feature type="chain" id="PRO_5016901785" description="Protein disulfide-isomerase" evidence="16">
    <location>
        <begin position="51"/>
        <end position="534"/>
    </location>
</feature>
<evidence type="ECO:0000256" key="2">
    <source>
        <dbReference type="ARBA" id="ARBA00004319"/>
    </source>
</evidence>
<proteinExistence type="inferred from homology"/>
<evidence type="ECO:0000313" key="18">
    <source>
        <dbReference type="EMBL" id="RCV06802.1"/>
    </source>
</evidence>
<keyword evidence="5 16" id="KW-0732">Signal</keyword>
<dbReference type="PANTHER" id="PTHR18929:SF206">
    <property type="entry name" value="PROTEIN DISULFIDE ISOMERASE-LIKE 1-3"/>
    <property type="match status" value="1"/>
</dbReference>
<evidence type="ECO:0000256" key="15">
    <source>
        <dbReference type="SAM" id="MobiDB-lite"/>
    </source>
</evidence>
<sequence>MPTSSSTSRRSRLGLPLHQTVAAMATSLRLPFAFLAALLLLLLSSSTARAEEEAVLTLDAGNFSEVVAEHQFVVVEFYAPWCGHCKQLAPEYEKAASILSKHDPPIVLAKVDANKKNKDLSGKYDVQGFPTIMILRNQGDSVREYNGPRDADGIVEYLKKQVGPASVEIKSVEDATKLIGDKGVAIVGVFPAFGGSEYENFMAVAEKMRNDYDFLHTLDASILPQGDKAVKGPVVRLFKPFDDLFADSQDFDKDALQKFIEVSGFPTVVNFDTNPTNHKYLLKYFENDGTKAMLFLSFDDDRIDAFKSQFYEAAKQYGVKNISFLIGDVTDAQGAFQYFGLKESEVPLFFIQESTAKFIKPTVEPDQILPWLKDYTDGTLLPHVKSDPIPVVNDQPVKVVVADNLNDVVFNSGKNVLLEIYAPWCGHCQKLAPILDEVAISLQNDEDVIIAKMDATTNDIPPDFAVEGYPTMYFYSSAGNLLSYERGRTAEEIIDFIKKNKGSKPGEAAVEDDAAENDAMKEQEPSSESVKDEL</sequence>
<evidence type="ECO:0000256" key="12">
    <source>
        <dbReference type="PIRSR" id="PIRSR605792-51"/>
    </source>
</evidence>
<feature type="disulfide bond" description="Redox-active" evidence="12">
    <location>
        <begin position="425"/>
        <end position="428"/>
    </location>
</feature>
<keyword evidence="7" id="KW-0256">Endoplasmic reticulum</keyword>
<evidence type="ECO:0000259" key="17">
    <source>
        <dbReference type="PROSITE" id="PS51352"/>
    </source>
</evidence>
<reference evidence="18" key="1">
    <citation type="journal article" date="2012" name="Nat. Biotechnol.">
        <title>Reference genome sequence of the model plant Setaria.</title>
        <authorList>
            <person name="Bennetzen J.L."/>
            <person name="Schmutz J."/>
            <person name="Wang H."/>
            <person name="Percifield R."/>
            <person name="Hawkins J."/>
            <person name="Pontaroli A.C."/>
            <person name="Estep M."/>
            <person name="Feng L."/>
            <person name="Vaughn J.N."/>
            <person name="Grimwood J."/>
            <person name="Jenkins J."/>
            <person name="Barry K."/>
            <person name="Lindquist E."/>
            <person name="Hellsten U."/>
            <person name="Deshpande S."/>
            <person name="Wang X."/>
            <person name="Wu X."/>
            <person name="Mitros T."/>
            <person name="Triplett J."/>
            <person name="Yang X."/>
            <person name="Ye C.Y."/>
            <person name="Mauro-Herrera M."/>
            <person name="Wang L."/>
            <person name="Li P."/>
            <person name="Sharma M."/>
            <person name="Sharma R."/>
            <person name="Ronald P.C."/>
            <person name="Panaud O."/>
            <person name="Kellogg E.A."/>
            <person name="Brutnell T.P."/>
            <person name="Doust A.N."/>
            <person name="Tuskan G.A."/>
            <person name="Rokhsar D."/>
            <person name="Devos K.M."/>
        </authorList>
    </citation>
    <scope>NUCLEOTIDE SEQUENCE [LARGE SCALE GENOMIC DNA]</scope>
    <source>
        <strain evidence="18">Yugu1</strain>
    </source>
</reference>
<dbReference type="InterPro" id="IPR005788">
    <property type="entry name" value="PDI_thioredoxin-like_dom"/>
</dbReference>
<dbReference type="GO" id="GO:0003756">
    <property type="term" value="F:protein disulfide isomerase activity"/>
    <property type="evidence" value="ECO:0007669"/>
    <property type="project" value="UniProtKB-EC"/>
</dbReference>
<dbReference type="FunFam" id="3.40.30.10:FF:000184">
    <property type="entry name" value="Protein disulfide-isomerase"/>
    <property type="match status" value="1"/>
</dbReference>
<accession>A0A368PMC1</accession>
<dbReference type="EMBL" id="CM003528">
    <property type="protein sequence ID" value="RCV06802.1"/>
    <property type="molecule type" value="Genomic_DNA"/>
</dbReference>
<evidence type="ECO:0000256" key="7">
    <source>
        <dbReference type="ARBA" id="ARBA00022824"/>
    </source>
</evidence>
<dbReference type="PANTHER" id="PTHR18929">
    <property type="entry name" value="PROTEIN DISULFIDE ISOMERASE"/>
    <property type="match status" value="1"/>
</dbReference>
<dbReference type="NCBIfam" id="TIGR01126">
    <property type="entry name" value="pdi_dom"/>
    <property type="match status" value="1"/>
</dbReference>
<feature type="domain" description="Thioredoxin" evidence="17">
    <location>
        <begin position="44"/>
        <end position="163"/>
    </location>
</feature>
<keyword evidence="6" id="KW-0677">Repeat</keyword>
<evidence type="ECO:0000256" key="11">
    <source>
        <dbReference type="ARBA" id="ARBA00023284"/>
    </source>
</evidence>
<dbReference type="PROSITE" id="PS51352">
    <property type="entry name" value="THIOREDOXIN_2"/>
    <property type="match status" value="2"/>
</dbReference>
<evidence type="ECO:0000256" key="10">
    <source>
        <dbReference type="ARBA" id="ARBA00023235"/>
    </source>
</evidence>
<dbReference type="PRINTS" id="PR00421">
    <property type="entry name" value="THIOREDOXIN"/>
</dbReference>
<evidence type="ECO:0000256" key="14">
    <source>
        <dbReference type="RuleBase" id="RU361130"/>
    </source>
</evidence>
<evidence type="ECO:0000256" key="3">
    <source>
        <dbReference type="ARBA" id="ARBA00006347"/>
    </source>
</evidence>
<dbReference type="CDD" id="cd02982">
    <property type="entry name" value="PDI_b'_family"/>
    <property type="match status" value="1"/>
</dbReference>
<evidence type="ECO:0000256" key="5">
    <source>
        <dbReference type="ARBA" id="ARBA00022729"/>
    </source>
</evidence>
<evidence type="ECO:0000256" key="6">
    <source>
        <dbReference type="ARBA" id="ARBA00022737"/>
    </source>
</evidence>
<evidence type="ECO:0000256" key="13">
    <source>
        <dbReference type="RuleBase" id="RU004208"/>
    </source>
</evidence>
<reference evidence="18" key="2">
    <citation type="submission" date="2015-07" db="EMBL/GenBank/DDBJ databases">
        <authorList>
            <person name="Noorani M."/>
        </authorList>
    </citation>
    <scope>NUCLEOTIDE SEQUENCE</scope>
    <source>
        <strain evidence="18">Yugu1</strain>
    </source>
</reference>